<reference evidence="4 5" key="1">
    <citation type="submission" date="2018-11" db="EMBL/GenBank/DDBJ databases">
        <authorList>
            <person name="Teng T."/>
        </authorList>
    </citation>
    <scope>NUCLEOTIDE SEQUENCE [LARGE SCALE GENOMIC DNA]</scope>
</reference>
<feature type="region of interest" description="Disordered" evidence="1">
    <location>
        <begin position="103"/>
        <end position="171"/>
    </location>
</feature>
<name>A0A410T8E2_9CAUD</name>
<feature type="compositionally biased region" description="Basic residues" evidence="1">
    <location>
        <begin position="161"/>
        <end position="171"/>
    </location>
</feature>
<dbReference type="EMBL" id="MK224498">
    <property type="protein sequence ID" value="QAU05129.1"/>
    <property type="molecule type" value="Genomic_DNA"/>
</dbReference>
<dbReference type="InterPro" id="IPR003615">
    <property type="entry name" value="HNH_nuc"/>
</dbReference>
<dbReference type="InterPro" id="IPR003611">
    <property type="entry name" value="NUMOD3"/>
</dbReference>
<proteinExistence type="predicted"/>
<keyword evidence="4" id="KW-0255">Endonuclease</keyword>
<feature type="domain" description="Nuclease associated modular" evidence="2">
    <location>
        <begin position="126"/>
        <end position="142"/>
    </location>
</feature>
<feature type="domain" description="Nuclease associated modular" evidence="2">
    <location>
        <begin position="146"/>
        <end position="162"/>
    </location>
</feature>
<keyword evidence="5" id="KW-1185">Reference proteome</keyword>
<evidence type="ECO:0000259" key="2">
    <source>
        <dbReference type="SMART" id="SM00496"/>
    </source>
</evidence>
<dbReference type="GO" id="GO:0003677">
    <property type="term" value="F:DNA binding"/>
    <property type="evidence" value="ECO:0007669"/>
    <property type="project" value="InterPro"/>
</dbReference>
<feature type="compositionally biased region" description="Basic and acidic residues" evidence="1">
    <location>
        <begin position="133"/>
        <end position="143"/>
    </location>
</feature>
<gene>
    <name evidence="4" type="ORF">Henu5_gp100</name>
</gene>
<dbReference type="Proteomes" id="UP000289163">
    <property type="component" value="Segment"/>
</dbReference>
<sequence length="171" mass="19979">MNYERLYYNIVRTARDRKTPSGYFESHHVVPRSLGGSDDPENLVNVTAREHFILHYLLTKFHNGADKIKMLHAFMLMSGGNDRQHRYINGRLYEAKKSDFAKAQRDRFSGVPKTEEHKRKISESLKGRTTSEATKKKQSESASKRKRKQFSPEYKEAMSLRMKKIKNKKGL</sequence>
<evidence type="ECO:0000256" key="1">
    <source>
        <dbReference type="SAM" id="MobiDB-lite"/>
    </source>
</evidence>
<dbReference type="SMART" id="SM00507">
    <property type="entry name" value="HNHc"/>
    <property type="match status" value="1"/>
</dbReference>
<dbReference type="GO" id="GO:0004519">
    <property type="term" value="F:endonuclease activity"/>
    <property type="evidence" value="ECO:0007669"/>
    <property type="project" value="UniProtKB-KW"/>
</dbReference>
<dbReference type="SMART" id="SM00496">
    <property type="entry name" value="IENR2"/>
    <property type="match status" value="3"/>
</dbReference>
<dbReference type="InterPro" id="IPR002711">
    <property type="entry name" value="HNH"/>
</dbReference>
<feature type="domain" description="Nuclease associated modular" evidence="2">
    <location>
        <begin position="109"/>
        <end position="125"/>
    </location>
</feature>
<evidence type="ECO:0000313" key="4">
    <source>
        <dbReference type="EMBL" id="QAU05129.1"/>
    </source>
</evidence>
<dbReference type="Pfam" id="PF01844">
    <property type="entry name" value="HNH"/>
    <property type="match status" value="1"/>
</dbReference>
<organism evidence="4 5">
    <name type="scientific">Pseudomonas phage Henu5</name>
    <dbReference type="NCBI Taxonomy" id="2499902"/>
    <lineage>
        <taxon>Viruses</taxon>
        <taxon>Duplodnaviria</taxon>
        <taxon>Heunggongvirae</taxon>
        <taxon>Uroviricota</taxon>
        <taxon>Caudoviricetes</taxon>
        <taxon>Vandenendeviridae</taxon>
        <taxon>Skurskavirinae</taxon>
        <taxon>Pakpunavirus</taxon>
        <taxon>Pakpunavirus Henu5</taxon>
    </lineage>
</organism>
<evidence type="ECO:0000259" key="3">
    <source>
        <dbReference type="SMART" id="SM00507"/>
    </source>
</evidence>
<dbReference type="GO" id="GO:0008270">
    <property type="term" value="F:zinc ion binding"/>
    <property type="evidence" value="ECO:0007669"/>
    <property type="project" value="InterPro"/>
</dbReference>
<feature type="compositionally biased region" description="Basic and acidic residues" evidence="1">
    <location>
        <begin position="103"/>
        <end position="126"/>
    </location>
</feature>
<evidence type="ECO:0000313" key="5">
    <source>
        <dbReference type="Proteomes" id="UP000289163"/>
    </source>
</evidence>
<keyword evidence="4" id="KW-0378">Hydrolase</keyword>
<protein>
    <submittedName>
        <fullName evidence="4">Putative homing endonuclease</fullName>
    </submittedName>
</protein>
<dbReference type="CDD" id="cd00085">
    <property type="entry name" value="HNHc"/>
    <property type="match status" value="1"/>
</dbReference>
<feature type="domain" description="HNH nuclease" evidence="3">
    <location>
        <begin position="2"/>
        <end position="52"/>
    </location>
</feature>
<keyword evidence="4" id="KW-0540">Nuclease</keyword>
<accession>A0A410T8E2</accession>